<protein>
    <recommendedName>
        <fullName evidence="4">Exonuclease</fullName>
    </recommendedName>
</protein>
<feature type="compositionally biased region" description="Pro residues" evidence="1">
    <location>
        <begin position="48"/>
        <end position="59"/>
    </location>
</feature>
<evidence type="ECO:0008006" key="4">
    <source>
        <dbReference type="Google" id="ProtNLM"/>
    </source>
</evidence>
<dbReference type="EMBL" id="JBIRGQ010000014">
    <property type="protein sequence ID" value="MFH8551691.1"/>
    <property type="molecule type" value="Genomic_DNA"/>
</dbReference>
<reference evidence="2 3" key="1">
    <citation type="submission" date="2024-10" db="EMBL/GenBank/DDBJ databases">
        <title>The Natural Products Discovery Center: Release of the First 8490 Sequenced Strains for Exploring Actinobacteria Biosynthetic Diversity.</title>
        <authorList>
            <person name="Kalkreuter E."/>
            <person name="Kautsar S.A."/>
            <person name="Yang D."/>
            <person name="Bader C.D."/>
            <person name="Teijaro C.N."/>
            <person name="Fluegel L."/>
            <person name="Davis C.M."/>
            <person name="Simpson J.R."/>
            <person name="Lauterbach L."/>
            <person name="Steele A.D."/>
            <person name="Gui C."/>
            <person name="Meng S."/>
            <person name="Li G."/>
            <person name="Viehrig K."/>
            <person name="Ye F."/>
            <person name="Su P."/>
            <person name="Kiefer A.F."/>
            <person name="Nichols A."/>
            <person name="Cepeda A.J."/>
            <person name="Yan W."/>
            <person name="Fan B."/>
            <person name="Jiang Y."/>
            <person name="Adhikari A."/>
            <person name="Zheng C.-J."/>
            <person name="Schuster L."/>
            <person name="Cowan T.M."/>
            <person name="Smanski M.J."/>
            <person name="Chevrette M.G."/>
            <person name="De Carvalho L.P.S."/>
            <person name="Shen B."/>
        </authorList>
    </citation>
    <scope>NUCLEOTIDE SEQUENCE [LARGE SCALE GENOMIC DNA]</scope>
    <source>
        <strain evidence="2 3">NPDC017990</strain>
    </source>
</reference>
<proteinExistence type="predicted"/>
<keyword evidence="3" id="KW-1185">Reference proteome</keyword>
<evidence type="ECO:0000313" key="3">
    <source>
        <dbReference type="Proteomes" id="UP001610818"/>
    </source>
</evidence>
<evidence type="ECO:0000313" key="2">
    <source>
        <dbReference type="EMBL" id="MFH8551691.1"/>
    </source>
</evidence>
<accession>A0ABW7R358</accession>
<sequence length="68" mass="6853">MDSYASWLGSHRWLPLGGGHRALGDTVAARAVLLEMSQGRGTAFSPQQPGPGDPVPGPPAGTALATAS</sequence>
<gene>
    <name evidence="2" type="ORF">ACH4F9_42615</name>
</gene>
<name>A0ABW7R358_9ACTN</name>
<dbReference type="Proteomes" id="UP001610818">
    <property type="component" value="Unassembled WGS sequence"/>
</dbReference>
<dbReference type="RefSeq" id="WP_397718735.1">
    <property type="nucleotide sequence ID" value="NZ_JBIRGN010000014.1"/>
</dbReference>
<evidence type="ECO:0000256" key="1">
    <source>
        <dbReference type="SAM" id="MobiDB-lite"/>
    </source>
</evidence>
<comment type="caution">
    <text evidence="2">The sequence shown here is derived from an EMBL/GenBank/DDBJ whole genome shotgun (WGS) entry which is preliminary data.</text>
</comment>
<organism evidence="2 3">
    <name type="scientific">Streptomyces longisporoflavus</name>
    <dbReference type="NCBI Taxonomy" id="28044"/>
    <lineage>
        <taxon>Bacteria</taxon>
        <taxon>Bacillati</taxon>
        <taxon>Actinomycetota</taxon>
        <taxon>Actinomycetes</taxon>
        <taxon>Kitasatosporales</taxon>
        <taxon>Streptomycetaceae</taxon>
        <taxon>Streptomyces</taxon>
    </lineage>
</organism>
<feature type="region of interest" description="Disordered" evidence="1">
    <location>
        <begin position="39"/>
        <end position="68"/>
    </location>
</feature>